<dbReference type="PROSITE" id="PS50014">
    <property type="entry name" value="BROMODOMAIN_2"/>
    <property type="match status" value="1"/>
</dbReference>
<name>A0AAQ4PVA5_GASAC</name>
<evidence type="ECO:0000256" key="3">
    <source>
        <dbReference type="ARBA" id="ARBA00023117"/>
    </source>
</evidence>
<dbReference type="GeneTree" id="ENSGT00950000183170"/>
<feature type="compositionally biased region" description="Basic and acidic residues" evidence="7">
    <location>
        <begin position="95"/>
        <end position="113"/>
    </location>
</feature>
<evidence type="ECO:0000256" key="4">
    <source>
        <dbReference type="ARBA" id="ARBA00023163"/>
    </source>
</evidence>
<feature type="compositionally biased region" description="Basic and acidic residues" evidence="7">
    <location>
        <begin position="446"/>
        <end position="462"/>
    </location>
</feature>
<proteinExistence type="predicted"/>
<dbReference type="GO" id="GO:0006357">
    <property type="term" value="P:regulation of transcription by RNA polymerase II"/>
    <property type="evidence" value="ECO:0007669"/>
    <property type="project" value="TreeGrafter"/>
</dbReference>
<dbReference type="InterPro" id="IPR036427">
    <property type="entry name" value="Bromodomain-like_sf"/>
</dbReference>
<dbReference type="Proteomes" id="UP000007635">
    <property type="component" value="Chromosome II"/>
</dbReference>
<dbReference type="InterPro" id="IPR001487">
    <property type="entry name" value="Bromodomain"/>
</dbReference>
<evidence type="ECO:0000256" key="6">
    <source>
        <dbReference type="PROSITE-ProRule" id="PRU00035"/>
    </source>
</evidence>
<feature type="compositionally biased region" description="Basic residues" evidence="7">
    <location>
        <begin position="1"/>
        <end position="11"/>
    </location>
</feature>
<keyword evidence="5" id="KW-0539">Nucleus</keyword>
<dbReference type="InterPro" id="IPR051831">
    <property type="entry name" value="Bromodomain_contain_prot"/>
</dbReference>
<dbReference type="CDD" id="cd05513">
    <property type="entry name" value="Bromo_brd7_like"/>
    <property type="match status" value="1"/>
</dbReference>
<dbReference type="AlphaFoldDB" id="A0AAQ4PVA5"/>
<reference evidence="9" key="3">
    <citation type="submission" date="2025-09" db="UniProtKB">
        <authorList>
            <consortium name="Ensembl"/>
        </authorList>
    </citation>
    <scope>IDENTIFICATION</scope>
</reference>
<dbReference type="Pfam" id="PF12024">
    <property type="entry name" value="DUF3512"/>
    <property type="match status" value="1"/>
</dbReference>
<keyword evidence="2" id="KW-0805">Transcription regulation</keyword>
<feature type="compositionally biased region" description="Polar residues" evidence="7">
    <location>
        <begin position="255"/>
        <end position="271"/>
    </location>
</feature>
<dbReference type="InterPro" id="IPR021900">
    <property type="entry name" value="DUF3512"/>
</dbReference>
<organism evidence="9 10">
    <name type="scientific">Gasterosteus aculeatus aculeatus</name>
    <name type="common">three-spined stickleback</name>
    <dbReference type="NCBI Taxonomy" id="481459"/>
    <lineage>
        <taxon>Eukaryota</taxon>
        <taxon>Metazoa</taxon>
        <taxon>Chordata</taxon>
        <taxon>Craniata</taxon>
        <taxon>Vertebrata</taxon>
        <taxon>Euteleostomi</taxon>
        <taxon>Actinopterygii</taxon>
        <taxon>Neopterygii</taxon>
        <taxon>Teleostei</taxon>
        <taxon>Neoteleostei</taxon>
        <taxon>Acanthomorphata</taxon>
        <taxon>Eupercaria</taxon>
        <taxon>Perciformes</taxon>
        <taxon>Cottioidei</taxon>
        <taxon>Gasterosteales</taxon>
        <taxon>Gasterosteidae</taxon>
        <taxon>Gasterosteus</taxon>
    </lineage>
</organism>
<evidence type="ECO:0000313" key="9">
    <source>
        <dbReference type="Ensembl" id="ENSGACP00000042856.1"/>
    </source>
</evidence>
<dbReference type="SMART" id="SM00297">
    <property type="entry name" value="BROMO"/>
    <property type="match status" value="1"/>
</dbReference>
<dbReference type="Pfam" id="PF00439">
    <property type="entry name" value="Bromodomain"/>
    <property type="match status" value="1"/>
</dbReference>
<reference evidence="9 10" key="1">
    <citation type="journal article" date="2021" name="G3 (Bethesda)">
        <title>Improved contiguity of the threespine stickleback genome using long-read sequencing.</title>
        <authorList>
            <person name="Nath S."/>
            <person name="Shaw D.E."/>
            <person name="White M.A."/>
        </authorList>
    </citation>
    <scope>NUCLEOTIDE SEQUENCE [LARGE SCALE GENOMIC DNA]</scope>
    <source>
        <strain evidence="9 10">Lake Benthic</strain>
    </source>
</reference>
<keyword evidence="3 6" id="KW-0103">Bromodomain</keyword>
<feature type="compositionally biased region" description="Basic and acidic residues" evidence="7">
    <location>
        <begin position="43"/>
        <end position="56"/>
    </location>
</feature>
<dbReference type="GO" id="GO:0005634">
    <property type="term" value="C:nucleus"/>
    <property type="evidence" value="ECO:0007669"/>
    <property type="project" value="UniProtKB-SubCell"/>
</dbReference>
<evidence type="ECO:0000256" key="7">
    <source>
        <dbReference type="SAM" id="MobiDB-lite"/>
    </source>
</evidence>
<evidence type="ECO:0000313" key="10">
    <source>
        <dbReference type="Proteomes" id="UP000007635"/>
    </source>
</evidence>
<evidence type="ECO:0000256" key="1">
    <source>
        <dbReference type="ARBA" id="ARBA00004123"/>
    </source>
</evidence>
<dbReference type="PANTHER" id="PTHR22881">
    <property type="entry name" value="BROMODOMAIN CONTAINING PROTEIN"/>
    <property type="match status" value="1"/>
</dbReference>
<dbReference type="SUPFAM" id="SSF47370">
    <property type="entry name" value="Bromodomain"/>
    <property type="match status" value="1"/>
</dbReference>
<feature type="compositionally biased region" description="Basic and acidic residues" evidence="7">
    <location>
        <begin position="66"/>
        <end position="78"/>
    </location>
</feature>
<accession>A0AAQ4PVA5</accession>
<feature type="compositionally biased region" description="Polar residues" evidence="7">
    <location>
        <begin position="32"/>
        <end position="42"/>
    </location>
</feature>
<comment type="subcellular location">
    <subcellularLocation>
        <location evidence="1">Nucleus</location>
    </subcellularLocation>
</comment>
<feature type="region of interest" description="Disordered" evidence="7">
    <location>
        <begin position="1"/>
        <end position="114"/>
    </location>
</feature>
<protein>
    <submittedName>
        <fullName evidence="9">Bromodomain containing 7</fullName>
    </submittedName>
</protein>
<keyword evidence="4" id="KW-0804">Transcription</keyword>
<feature type="region of interest" description="Disordered" evidence="7">
    <location>
        <begin position="231"/>
        <end position="273"/>
    </location>
</feature>
<reference evidence="9" key="2">
    <citation type="submission" date="2025-08" db="UniProtKB">
        <authorList>
            <consortium name="Ensembl"/>
        </authorList>
    </citation>
    <scope>IDENTIFICATION</scope>
</reference>
<feature type="region of interest" description="Disordered" evidence="7">
    <location>
        <begin position="446"/>
        <end position="466"/>
    </location>
</feature>
<evidence type="ECO:0000259" key="8">
    <source>
        <dbReference type="PROSITE" id="PS50014"/>
    </source>
</evidence>
<keyword evidence="10" id="KW-1185">Reference proteome</keyword>
<feature type="compositionally biased region" description="Basic and acidic residues" evidence="7">
    <location>
        <begin position="12"/>
        <end position="23"/>
    </location>
</feature>
<dbReference type="PRINTS" id="PR00503">
    <property type="entry name" value="BROMODOMAIN"/>
</dbReference>
<feature type="domain" description="Bromo" evidence="8">
    <location>
        <begin position="128"/>
        <end position="198"/>
    </location>
</feature>
<dbReference type="Ensembl" id="ENSGACT00000073158.1">
    <property type="protein sequence ID" value="ENSGACP00000042856.1"/>
    <property type="gene ID" value="ENSGACG00000016718.2"/>
</dbReference>
<evidence type="ECO:0000256" key="2">
    <source>
        <dbReference type="ARBA" id="ARBA00023015"/>
    </source>
</evidence>
<dbReference type="PANTHER" id="PTHR22881:SF12">
    <property type="entry name" value="BROMODOMAIN-CONTAINING PROTEIN 7"/>
    <property type="match status" value="1"/>
</dbReference>
<evidence type="ECO:0000256" key="5">
    <source>
        <dbReference type="ARBA" id="ARBA00023242"/>
    </source>
</evidence>
<sequence>MGKKHKKHKSEKHGYEEYGERPLKLVLKVSGNEVTTGSSSLETFKEEPPADFDKPKEKKKKKKKDKERGFGSPEDDRGKKKITKKKKGQEAEDDERSRTPIRSELDRLEEKEQTPLQEALNQLIRQLQRKDPSAFFSFPVTDLIAPGYSLVIRQPMDFSTIKEKVKNDYYQSLDELKGDFRTMCENAMIYNKPETIYHKAARKLLHSGMKILNQERLESLKQSIDFMSGLDPSATLPGKAEEHGGTGLDQKGEGASTTGASERSQTPSTPRSFKFMFDSKDEAAKVEKELQEIRKVIAESGGKLSNRVLQCDLQFARQKPDGSTTMAVLNPADPSAGEAGYCPVKLGMMSNRLQSGVNSLQGFREDKRNRITPVSYVNYGPFTSYAPTYDSSFANVGKEDSDLVYSLYGDESESSGSDSLSKFLAKSDEYMYKLADNVLDALTNGEHSKGLKEAEPDTNTREDSDDMEVRVTGGSTNGMFVDPPSPSPRSVTEALLFQRKLDETTKLLRDLQEAQKERLSAKQAPNMICLLAPTAKELELAEKVTGNLAELTGQVAPCDVSSVYGIRKAMGIAAPPEPPGPFIDLTTVQEAAEPMESSSGCQDPAPVITV</sequence>
<dbReference type="Gene3D" id="1.20.920.10">
    <property type="entry name" value="Bromodomain-like"/>
    <property type="match status" value="1"/>
</dbReference>